<dbReference type="PROSITE" id="PS01098">
    <property type="entry name" value="LIPASE_GDSL_SER"/>
    <property type="match status" value="1"/>
</dbReference>
<dbReference type="CDD" id="cd01822">
    <property type="entry name" value="Lysophospholipase_L1_like"/>
    <property type="match status" value="1"/>
</dbReference>
<dbReference type="Gene3D" id="3.40.50.1110">
    <property type="entry name" value="SGNH hydrolase"/>
    <property type="match status" value="1"/>
</dbReference>
<sequence length="242" mass="26087">MISAYEALRRLVHLTLFVVLGSMLVSPAAAAPSERLVLAFGDSLTAGYRLKPTESFPAQLEAQLRADGLKVRVHNAGVSGDTTSGGKARLAWVLNGLKQKPDLAILELGANDMLRGQNPKLTEANLDAMLVEFRKRGIPVVLAGMFASQNLGVRYFDEFNGIFPRLAKKHGATLYPFFMKGVVFNKTLLLDDGIHPNRQGVALIAKNMLPTVKAELLKLPAPKPVPSVVPAKAASAPAVRRD</sequence>
<evidence type="ECO:0000259" key="1">
    <source>
        <dbReference type="Pfam" id="PF13472"/>
    </source>
</evidence>
<dbReference type="PANTHER" id="PTHR30383">
    <property type="entry name" value="THIOESTERASE 1/PROTEASE 1/LYSOPHOSPHOLIPASE L1"/>
    <property type="match status" value="1"/>
</dbReference>
<keyword evidence="3" id="KW-1185">Reference proteome</keyword>
<dbReference type="InterPro" id="IPR051532">
    <property type="entry name" value="Ester_Hydrolysis_Enzymes"/>
</dbReference>
<dbReference type="EMBL" id="JBHRXV010000003">
    <property type="protein sequence ID" value="MFC3711578.1"/>
    <property type="molecule type" value="Genomic_DNA"/>
</dbReference>
<protein>
    <submittedName>
        <fullName evidence="2">Arylesterase</fullName>
    </submittedName>
</protein>
<gene>
    <name evidence="2" type="ORF">ACFOMD_03285</name>
</gene>
<dbReference type="SUPFAM" id="SSF52266">
    <property type="entry name" value="SGNH hydrolase"/>
    <property type="match status" value="1"/>
</dbReference>
<reference evidence="3" key="1">
    <citation type="journal article" date="2019" name="Int. J. Syst. Evol. Microbiol.">
        <title>The Global Catalogue of Microorganisms (GCM) 10K type strain sequencing project: providing services to taxonomists for standard genome sequencing and annotation.</title>
        <authorList>
            <consortium name="The Broad Institute Genomics Platform"/>
            <consortium name="The Broad Institute Genome Sequencing Center for Infectious Disease"/>
            <person name="Wu L."/>
            <person name="Ma J."/>
        </authorList>
    </citation>
    <scope>NUCLEOTIDE SEQUENCE [LARGE SCALE GENOMIC DNA]</scope>
    <source>
        <strain evidence="3">KCTC 42644</strain>
    </source>
</reference>
<organism evidence="2 3">
    <name type="scientific">Sphingoaurantiacus capsulatus</name>
    <dbReference type="NCBI Taxonomy" id="1771310"/>
    <lineage>
        <taxon>Bacteria</taxon>
        <taxon>Pseudomonadati</taxon>
        <taxon>Pseudomonadota</taxon>
        <taxon>Alphaproteobacteria</taxon>
        <taxon>Sphingomonadales</taxon>
        <taxon>Sphingosinicellaceae</taxon>
        <taxon>Sphingoaurantiacus</taxon>
    </lineage>
</organism>
<dbReference type="InterPro" id="IPR036514">
    <property type="entry name" value="SGNH_hydro_sf"/>
</dbReference>
<name>A0ABV7X8Z9_9SPHN</name>
<dbReference type="InterPro" id="IPR008265">
    <property type="entry name" value="Lipase_GDSL_AS"/>
</dbReference>
<comment type="caution">
    <text evidence="2">The sequence shown here is derived from an EMBL/GenBank/DDBJ whole genome shotgun (WGS) entry which is preliminary data.</text>
</comment>
<dbReference type="PANTHER" id="PTHR30383:SF24">
    <property type="entry name" value="THIOESTERASE 1_PROTEASE 1_LYSOPHOSPHOLIPASE L1"/>
    <property type="match status" value="1"/>
</dbReference>
<dbReference type="Pfam" id="PF13472">
    <property type="entry name" value="Lipase_GDSL_2"/>
    <property type="match status" value="1"/>
</dbReference>
<dbReference type="RefSeq" id="WP_380856801.1">
    <property type="nucleotide sequence ID" value="NZ_JBHRXV010000003.1"/>
</dbReference>
<accession>A0ABV7X8Z9</accession>
<dbReference type="Proteomes" id="UP001595615">
    <property type="component" value="Unassembled WGS sequence"/>
</dbReference>
<feature type="domain" description="SGNH hydrolase-type esterase" evidence="1">
    <location>
        <begin position="39"/>
        <end position="202"/>
    </location>
</feature>
<evidence type="ECO:0000313" key="3">
    <source>
        <dbReference type="Proteomes" id="UP001595615"/>
    </source>
</evidence>
<evidence type="ECO:0000313" key="2">
    <source>
        <dbReference type="EMBL" id="MFC3711578.1"/>
    </source>
</evidence>
<proteinExistence type="predicted"/>
<dbReference type="InterPro" id="IPR013830">
    <property type="entry name" value="SGNH_hydro"/>
</dbReference>